<gene>
    <name evidence="1" type="ORF">A2117_01090</name>
</gene>
<dbReference type="AlphaFoldDB" id="A0A1G2QMT7"/>
<reference evidence="1 2" key="1">
    <citation type="journal article" date="2016" name="Nat. Commun.">
        <title>Thousands of microbial genomes shed light on interconnected biogeochemical processes in an aquifer system.</title>
        <authorList>
            <person name="Anantharaman K."/>
            <person name="Brown C.T."/>
            <person name="Hug L.A."/>
            <person name="Sharon I."/>
            <person name="Castelle C.J."/>
            <person name="Probst A.J."/>
            <person name="Thomas B.C."/>
            <person name="Singh A."/>
            <person name="Wilkins M.J."/>
            <person name="Karaoz U."/>
            <person name="Brodie E.L."/>
            <person name="Williams K.H."/>
            <person name="Hubbard S.S."/>
            <person name="Banfield J.F."/>
        </authorList>
    </citation>
    <scope>NUCLEOTIDE SEQUENCE [LARGE SCALE GENOMIC DNA]</scope>
</reference>
<evidence type="ECO:0000313" key="1">
    <source>
        <dbReference type="EMBL" id="OHA61930.1"/>
    </source>
</evidence>
<comment type="caution">
    <text evidence="1">The sequence shown here is derived from an EMBL/GenBank/DDBJ whole genome shotgun (WGS) entry which is preliminary data.</text>
</comment>
<dbReference type="EMBL" id="MHTO01000026">
    <property type="protein sequence ID" value="OHA61930.1"/>
    <property type="molecule type" value="Genomic_DNA"/>
</dbReference>
<name>A0A1G2QMT7_9BACT</name>
<sequence length="102" mass="11040">MLRQLRVTGANEFVVDVEITITDLSGDPYLFQAGLGDIKFAVNGTEYTPTGYRNLPPGQVTAKGTYSGYLTFAGRIPSGSGSYPVKLIIPSRLSQPLEGWLK</sequence>
<organism evidence="1 2">
    <name type="scientific">Candidatus Wildermuthbacteria bacterium GWA2_46_15</name>
    <dbReference type="NCBI Taxonomy" id="1802443"/>
    <lineage>
        <taxon>Bacteria</taxon>
        <taxon>Candidatus Wildermuthiibacteriota</taxon>
    </lineage>
</organism>
<evidence type="ECO:0000313" key="2">
    <source>
        <dbReference type="Proteomes" id="UP000179245"/>
    </source>
</evidence>
<dbReference type="Proteomes" id="UP000179245">
    <property type="component" value="Unassembled WGS sequence"/>
</dbReference>
<protein>
    <recommendedName>
        <fullName evidence="3">DUF4352 domain-containing protein</fullName>
    </recommendedName>
</protein>
<evidence type="ECO:0008006" key="3">
    <source>
        <dbReference type="Google" id="ProtNLM"/>
    </source>
</evidence>
<proteinExistence type="predicted"/>
<accession>A0A1G2QMT7</accession>